<gene>
    <name evidence="1" type="ORF">GGD46_005234</name>
</gene>
<protein>
    <submittedName>
        <fullName evidence="1">Uncharacterized protein</fullName>
    </submittedName>
</protein>
<organism evidence="1 2">
    <name type="scientific">Rhizobium lusitanum</name>
    <dbReference type="NCBI Taxonomy" id="293958"/>
    <lineage>
        <taxon>Bacteria</taxon>
        <taxon>Pseudomonadati</taxon>
        <taxon>Pseudomonadota</taxon>
        <taxon>Alphaproteobacteria</taxon>
        <taxon>Hyphomicrobiales</taxon>
        <taxon>Rhizobiaceae</taxon>
        <taxon>Rhizobium/Agrobacterium group</taxon>
        <taxon>Rhizobium</taxon>
    </lineage>
</organism>
<comment type="caution">
    <text evidence="1">The sequence shown here is derived from an EMBL/GenBank/DDBJ whole genome shotgun (WGS) entry which is preliminary data.</text>
</comment>
<proteinExistence type="predicted"/>
<dbReference type="RefSeq" id="WP_184709237.1">
    <property type="nucleotide sequence ID" value="NZ_JACHBG010000017.1"/>
</dbReference>
<reference evidence="1 2" key="1">
    <citation type="submission" date="2020-08" db="EMBL/GenBank/DDBJ databases">
        <title>Genomic Encyclopedia of Type Strains, Phase IV (KMG-V): Genome sequencing to study the core and pangenomes of soil and plant-associated prokaryotes.</title>
        <authorList>
            <person name="Whitman W."/>
        </authorList>
    </citation>
    <scope>NUCLEOTIDE SEQUENCE [LARGE SCALE GENOMIC DNA]</scope>
    <source>
        <strain evidence="1 2">SEMIA 4060</strain>
    </source>
</reference>
<dbReference type="EMBL" id="JACHBG010000017">
    <property type="protein sequence ID" value="MBB6487924.1"/>
    <property type="molecule type" value="Genomic_DNA"/>
</dbReference>
<evidence type="ECO:0000313" key="1">
    <source>
        <dbReference type="EMBL" id="MBB6487924.1"/>
    </source>
</evidence>
<dbReference type="Proteomes" id="UP000565576">
    <property type="component" value="Unassembled WGS sequence"/>
</dbReference>
<name>A0A7X0IVJ0_9HYPH</name>
<sequence>MREVIAIKFGSKTLFYAFLADGKLREATGLEELRSLIRELVADESLEIMAKFFEAVSDYFLTAQRISVSFEEGKLKTIEIGSVSFREASKLFDGYHDARDFMIGAKANYHP</sequence>
<evidence type="ECO:0000313" key="2">
    <source>
        <dbReference type="Proteomes" id="UP000565576"/>
    </source>
</evidence>
<accession>A0A7X0IVJ0</accession>
<dbReference type="AlphaFoldDB" id="A0A7X0IVJ0"/>